<feature type="domain" description="GRDP C2" evidence="1">
    <location>
        <begin position="489"/>
        <end position="621"/>
    </location>
</feature>
<reference evidence="4" key="2">
    <citation type="journal article" date="2017" name="J. Anim. Genet.">
        <title>Multiple reference genome sequences of hot pepper reveal the massive evolution of plant disease resistance genes by retroduplication.</title>
        <authorList>
            <person name="Kim S."/>
            <person name="Park J."/>
            <person name="Yeom S.-I."/>
            <person name="Kim Y.-M."/>
            <person name="Seo E."/>
            <person name="Kim K.-T."/>
            <person name="Kim M.-S."/>
            <person name="Lee J.M."/>
            <person name="Cheong K."/>
            <person name="Shin H.-S."/>
            <person name="Kim S.-B."/>
            <person name="Han K."/>
            <person name="Lee J."/>
            <person name="Park M."/>
            <person name="Lee H.-A."/>
            <person name="Lee H.-Y."/>
            <person name="Lee Y."/>
            <person name="Oh S."/>
            <person name="Lee J.H."/>
            <person name="Choi E."/>
            <person name="Choi E."/>
            <person name="Lee S.E."/>
            <person name="Jeon J."/>
            <person name="Kim H."/>
            <person name="Choi G."/>
            <person name="Song H."/>
            <person name="Lee J."/>
            <person name="Lee S.-C."/>
            <person name="Kwon J.-K."/>
            <person name="Lee H.-Y."/>
            <person name="Koo N."/>
            <person name="Hong Y."/>
            <person name="Kim R.W."/>
            <person name="Kang W.-H."/>
            <person name="Huh J.H."/>
            <person name="Kang B.-C."/>
            <person name="Yang T.-J."/>
            <person name="Lee Y.-H."/>
            <person name="Bennetzen J.L."/>
            <person name="Choi D."/>
        </authorList>
    </citation>
    <scope>NUCLEOTIDE SEQUENCE [LARGE SCALE GENOMIC DNA]</scope>
    <source>
        <strain evidence="4">cv. PBC81</strain>
    </source>
</reference>
<dbReference type="Proteomes" id="UP000224567">
    <property type="component" value="Unassembled WGS sequence"/>
</dbReference>
<gene>
    <name evidence="3" type="ORF">CQW23_03597</name>
</gene>
<dbReference type="AlphaFoldDB" id="A0A2G2XCN7"/>
<name>A0A2G2XCN7_CAPBA</name>
<dbReference type="InterPro" id="IPR009836">
    <property type="entry name" value="GRDP-like"/>
</dbReference>
<feature type="domain" description="GRPD C-terminal" evidence="2">
    <location>
        <begin position="659"/>
        <end position="792"/>
    </location>
</feature>
<dbReference type="Pfam" id="PF25335">
    <property type="entry name" value="GRDP_C"/>
    <property type="match status" value="1"/>
</dbReference>
<dbReference type="Pfam" id="PF07173">
    <property type="entry name" value="GRDP-like"/>
    <property type="match status" value="1"/>
</dbReference>
<organism evidence="3 4">
    <name type="scientific">Capsicum baccatum</name>
    <name type="common">Peruvian pepper</name>
    <dbReference type="NCBI Taxonomy" id="33114"/>
    <lineage>
        <taxon>Eukaryota</taxon>
        <taxon>Viridiplantae</taxon>
        <taxon>Streptophyta</taxon>
        <taxon>Embryophyta</taxon>
        <taxon>Tracheophyta</taxon>
        <taxon>Spermatophyta</taxon>
        <taxon>Magnoliopsida</taxon>
        <taxon>eudicotyledons</taxon>
        <taxon>Gunneridae</taxon>
        <taxon>Pentapetalae</taxon>
        <taxon>asterids</taxon>
        <taxon>lamiids</taxon>
        <taxon>Solanales</taxon>
        <taxon>Solanaceae</taxon>
        <taxon>Solanoideae</taxon>
        <taxon>Capsiceae</taxon>
        <taxon>Capsicum</taxon>
    </lineage>
</organism>
<evidence type="ECO:0000313" key="4">
    <source>
        <dbReference type="Proteomes" id="UP000224567"/>
    </source>
</evidence>
<protein>
    <submittedName>
        <fullName evidence="3">Glycine-rich domain-containing protein 2</fullName>
    </submittedName>
</protein>
<dbReference type="PANTHER" id="PTHR34365">
    <property type="entry name" value="ENOLASE (DUF1399)"/>
    <property type="match status" value="1"/>
</dbReference>
<reference evidence="3 4" key="1">
    <citation type="journal article" date="2017" name="Genome Biol.">
        <title>New reference genome sequences of hot pepper reveal the massive evolution of plant disease-resistance genes by retroduplication.</title>
        <authorList>
            <person name="Kim S."/>
            <person name="Park J."/>
            <person name="Yeom S.I."/>
            <person name="Kim Y.M."/>
            <person name="Seo E."/>
            <person name="Kim K.T."/>
            <person name="Kim M.S."/>
            <person name="Lee J.M."/>
            <person name="Cheong K."/>
            <person name="Shin H.S."/>
            <person name="Kim S.B."/>
            <person name="Han K."/>
            <person name="Lee J."/>
            <person name="Park M."/>
            <person name="Lee H.A."/>
            <person name="Lee H.Y."/>
            <person name="Lee Y."/>
            <person name="Oh S."/>
            <person name="Lee J.H."/>
            <person name="Choi E."/>
            <person name="Choi E."/>
            <person name="Lee S.E."/>
            <person name="Jeon J."/>
            <person name="Kim H."/>
            <person name="Choi G."/>
            <person name="Song H."/>
            <person name="Lee J."/>
            <person name="Lee S.C."/>
            <person name="Kwon J.K."/>
            <person name="Lee H.Y."/>
            <person name="Koo N."/>
            <person name="Hong Y."/>
            <person name="Kim R.W."/>
            <person name="Kang W.H."/>
            <person name="Huh J.H."/>
            <person name="Kang B.C."/>
            <person name="Yang T.J."/>
            <person name="Lee Y.H."/>
            <person name="Bennetzen J.L."/>
            <person name="Choi D."/>
        </authorList>
    </citation>
    <scope>NUCLEOTIDE SEQUENCE [LARGE SCALE GENOMIC DNA]</scope>
    <source>
        <strain evidence="4">cv. PBC81</strain>
    </source>
</reference>
<dbReference type="OrthoDB" id="2684236at2759"/>
<accession>A0A2G2XCN7</accession>
<sequence>MIHGSAEMECSSLDQDLLSNSRGEVMSEPPERFLHSIKEEYRVVSVQTTMYCEYEQNNKNENVNFDDWFSHRIVQMCQEGNPLASCELYSWARGVIDEDTFQQNICNDFFHTFEDDEDFINWRRNDLDAISTNVTLADDIIESTESKLDTVDEDLLLMDISEERMEMKQQLEWNEAQKAVINVDLVAAAKEQLNFLSTIDRNRWLYEGRGLDKAIHRYYSCWLPLLAKHSESRYFDGPLIVPLDCEWIWHCHRLNPVRYKADCEKLYGRILDNHDVVSSLNAKSKQESEELWKRLYPNETYDLDSARALSEDVHAQPLQAEKCSDYDLVSAVKRQSPFFYQVSRPHINSDLYLEGAVDRYKGFLHLIRRNKERSIKSFTVPTYDIDLIWHTHQLHPASYCKDLVDIMGKVLEHDDTDSDRTKGQKLDTGFSRTTKQWEETYGSRYWRAGAMYRGSSPSPLRTSYFPSKPTTKNTDVFHEHQKIMYYPAMEAVEVMLEFVNVRNLPEGHKGSVFVSFSKTQPDRIFNAKRQLTISSITGKKQVAYFHCEPNGHLLFDLMSSSSSGLPIPNSVKSMGSAKVSLEDLVSPNSKLTVEKWLEVVPSSKMETVKPICLRVAVSVTTPTAAPYVFHFVRPRAFSKASCFFPLPGRIQNTKNWTRVIDDAGDEVISLQMRDLKKSKGKNDSTLRKEVIGISKSGEVHSLAELVGEEWLLLDAQWSLQLQTSSSDDGHLFELAGHRNVKFFPGQRLDYEHNHCTNQRSQDDFMTAVEFSALEPYGKAVALVDLKFGVINVKEEWFLLPGSITAFVLCDILRKEGYSSLVGSAKHLKEKDFSTQETDLCHEDSLESETEKGVQLDLEAPKGNIVAPANGAISGGFSNLTRSGACGSCGAAGCRNKLESGGCGGCGSGGCGTMLESSGCGGSGGCGGGGCGNMLKSSGCGGCGGSGGGCGGGCGNMLESSGCGGCGSSGGCGGGGGGGGGKLEVQYNARPM</sequence>
<dbReference type="PANTHER" id="PTHR34365:SF4">
    <property type="entry name" value="GLYCINE-RICH DOMAIN-CONTAINING PROTEIN 1-LIKE"/>
    <property type="match status" value="1"/>
</dbReference>
<evidence type="ECO:0000313" key="3">
    <source>
        <dbReference type="EMBL" id="PHT55111.1"/>
    </source>
</evidence>
<proteinExistence type="predicted"/>
<comment type="caution">
    <text evidence="3">The sequence shown here is derived from an EMBL/GenBank/DDBJ whole genome shotgun (WGS) entry which is preliminary data.</text>
</comment>
<dbReference type="EMBL" id="MLFT02000002">
    <property type="protein sequence ID" value="PHT55111.1"/>
    <property type="molecule type" value="Genomic_DNA"/>
</dbReference>
<keyword evidence="4" id="KW-1185">Reference proteome</keyword>
<evidence type="ECO:0000259" key="1">
    <source>
        <dbReference type="Pfam" id="PF25334"/>
    </source>
</evidence>
<dbReference type="STRING" id="33114.A0A2G2XCN7"/>
<dbReference type="InterPro" id="IPR057518">
    <property type="entry name" value="GRDP_C"/>
</dbReference>
<dbReference type="InterPro" id="IPR057458">
    <property type="entry name" value="GRDP_C2"/>
</dbReference>
<dbReference type="Pfam" id="PF25334">
    <property type="entry name" value="C2_GRDP"/>
    <property type="match status" value="1"/>
</dbReference>
<evidence type="ECO:0000259" key="2">
    <source>
        <dbReference type="Pfam" id="PF25335"/>
    </source>
</evidence>